<dbReference type="InterPro" id="IPR013087">
    <property type="entry name" value="Znf_C2H2_type"/>
</dbReference>
<protein>
    <recommendedName>
        <fullName evidence="6">F-box domain-containing protein</fullName>
    </recommendedName>
</protein>
<feature type="domain" description="F-box" evidence="3">
    <location>
        <begin position="1"/>
        <end position="42"/>
    </location>
</feature>
<evidence type="ECO:0000259" key="2">
    <source>
        <dbReference type="PROSITE" id="PS50157"/>
    </source>
</evidence>
<organism evidence="4 5">
    <name type="scientific">Schizophyllum amplum</name>
    <dbReference type="NCBI Taxonomy" id="97359"/>
    <lineage>
        <taxon>Eukaryota</taxon>
        <taxon>Fungi</taxon>
        <taxon>Dikarya</taxon>
        <taxon>Basidiomycota</taxon>
        <taxon>Agaricomycotina</taxon>
        <taxon>Agaricomycetes</taxon>
        <taxon>Agaricomycetidae</taxon>
        <taxon>Agaricales</taxon>
        <taxon>Schizophyllaceae</taxon>
        <taxon>Schizophyllum</taxon>
    </lineage>
</organism>
<proteinExistence type="predicted"/>
<dbReference type="GO" id="GO:0008270">
    <property type="term" value="F:zinc ion binding"/>
    <property type="evidence" value="ECO:0007669"/>
    <property type="project" value="UniProtKB-KW"/>
</dbReference>
<reference evidence="4 5" key="1">
    <citation type="journal article" date="2019" name="New Phytol.">
        <title>Comparative genomics reveals unique wood-decay strategies and fruiting body development in the Schizophyllaceae.</title>
        <authorList>
            <person name="Almasi E."/>
            <person name="Sahu N."/>
            <person name="Krizsan K."/>
            <person name="Balint B."/>
            <person name="Kovacs G.M."/>
            <person name="Kiss B."/>
            <person name="Cseklye J."/>
            <person name="Drula E."/>
            <person name="Henrissat B."/>
            <person name="Nagy I."/>
            <person name="Chovatia M."/>
            <person name="Adam C."/>
            <person name="LaButti K."/>
            <person name="Lipzen A."/>
            <person name="Riley R."/>
            <person name="Grigoriev I.V."/>
            <person name="Nagy L.G."/>
        </authorList>
    </citation>
    <scope>NUCLEOTIDE SEQUENCE [LARGE SCALE GENOMIC DNA]</scope>
    <source>
        <strain evidence="4 5">NL-1724</strain>
    </source>
</reference>
<dbReference type="Proteomes" id="UP000320762">
    <property type="component" value="Unassembled WGS sequence"/>
</dbReference>
<accession>A0A550CQM1</accession>
<sequence length="594" mass="68513">MPLDILYEIFTKMHPADLLHTARTTKMLRSMLLSASLAWIWMESYAAQDLPPVPDDMNMLQFLSFLYDKTCYYCSALGAGTVIWTARIRCCKKCLLNTNLFVPYRQLYHVYGLTVLEHCVSRVTIKVDRKDEERLFSVDSVRTIQGEYERVSKRGNRKAINAWMSKMEEHFSKIRAHSEICEQWDLRRQLGRNEELQQVRELRKAEIVRRLTHLGWGEEIEKLDAQVFAKQKHVNKAQLLTDKVWLNIKEPLLGYMEKVKEARLAEEKRAALSARYRLLTEAYHKFRLTKPHRCLFPGIGDVATTPQIVRMIEDTPYDQELPEAALSAVLHDLPQSYFDEWRERCDNALIQLLDSTRECERTTRADLDLATTVFGLEKGRGAELPYPFVLVSPDVTRVKPGKGDSSDPSTFCGHRPWSAERLIVSTSQIARQLVKLAGLDPETATHVDMDALDPWYVCATDEAQCIMVRAMNWRCARRQSMHRLRFELLQPDKAEALRAVLSERLHQGLGGDVKCAHCDQRFWQAPDLYGHIDEVHDILPPHVRRKDYVLSLELDDSLGSFIYVADVKDAQVSDITQKFKIVETLDGTWSVNSD</sequence>
<dbReference type="EMBL" id="VDMD01000003">
    <property type="protein sequence ID" value="TRM67095.1"/>
    <property type="molecule type" value="Genomic_DNA"/>
</dbReference>
<evidence type="ECO:0008006" key="6">
    <source>
        <dbReference type="Google" id="ProtNLM"/>
    </source>
</evidence>
<evidence type="ECO:0000313" key="5">
    <source>
        <dbReference type="Proteomes" id="UP000320762"/>
    </source>
</evidence>
<dbReference type="OrthoDB" id="2322499at2759"/>
<keyword evidence="5" id="KW-1185">Reference proteome</keyword>
<feature type="domain" description="C2H2-type" evidence="2">
    <location>
        <begin position="513"/>
        <end position="541"/>
    </location>
</feature>
<keyword evidence="1" id="KW-0479">Metal-binding</keyword>
<dbReference type="PROSITE" id="PS50157">
    <property type="entry name" value="ZINC_FINGER_C2H2_2"/>
    <property type="match status" value="1"/>
</dbReference>
<evidence type="ECO:0000259" key="3">
    <source>
        <dbReference type="PROSITE" id="PS50181"/>
    </source>
</evidence>
<evidence type="ECO:0000256" key="1">
    <source>
        <dbReference type="PROSITE-ProRule" id="PRU00042"/>
    </source>
</evidence>
<dbReference type="PROSITE" id="PS00028">
    <property type="entry name" value="ZINC_FINGER_C2H2_1"/>
    <property type="match status" value="1"/>
</dbReference>
<evidence type="ECO:0000313" key="4">
    <source>
        <dbReference type="EMBL" id="TRM67095.1"/>
    </source>
</evidence>
<keyword evidence="1" id="KW-0863">Zinc-finger</keyword>
<dbReference type="STRING" id="97359.A0A550CQM1"/>
<keyword evidence="1" id="KW-0862">Zinc</keyword>
<dbReference type="PROSITE" id="PS50181">
    <property type="entry name" value="FBOX"/>
    <property type="match status" value="1"/>
</dbReference>
<gene>
    <name evidence="4" type="ORF">BD626DRAFT_627522</name>
</gene>
<dbReference type="InterPro" id="IPR001810">
    <property type="entry name" value="F-box_dom"/>
</dbReference>
<dbReference type="AlphaFoldDB" id="A0A550CQM1"/>
<name>A0A550CQM1_9AGAR</name>
<comment type="caution">
    <text evidence="4">The sequence shown here is derived from an EMBL/GenBank/DDBJ whole genome shotgun (WGS) entry which is preliminary data.</text>
</comment>